<accession>A0A1X6NRX7</accession>
<organism evidence="1 2">
    <name type="scientific">Porphyra umbilicalis</name>
    <name type="common">Purple laver</name>
    <name type="synonym">Red alga</name>
    <dbReference type="NCBI Taxonomy" id="2786"/>
    <lineage>
        <taxon>Eukaryota</taxon>
        <taxon>Rhodophyta</taxon>
        <taxon>Bangiophyceae</taxon>
        <taxon>Bangiales</taxon>
        <taxon>Bangiaceae</taxon>
        <taxon>Porphyra</taxon>
    </lineage>
</organism>
<evidence type="ECO:0000313" key="1">
    <source>
        <dbReference type="EMBL" id="OSX71379.1"/>
    </source>
</evidence>
<dbReference type="Proteomes" id="UP000218209">
    <property type="component" value="Unassembled WGS sequence"/>
</dbReference>
<dbReference type="EMBL" id="KV919140">
    <property type="protein sequence ID" value="OSX71379.1"/>
    <property type="molecule type" value="Genomic_DNA"/>
</dbReference>
<keyword evidence="2" id="KW-1185">Reference proteome</keyword>
<sequence>MACTVTGPFFFHHPHLTPLEPQTGQLSGFVVMSVLSAAMRSVAAPFFARTAFTSFQCYEDAPRATVLCSPPLAVLSWNKH</sequence>
<gene>
    <name evidence="1" type="ORF">BU14_0541s0002</name>
</gene>
<proteinExistence type="predicted"/>
<name>A0A1X6NRX7_PORUM</name>
<reference evidence="1 2" key="1">
    <citation type="submission" date="2017-03" db="EMBL/GenBank/DDBJ databases">
        <title>WGS assembly of Porphyra umbilicalis.</title>
        <authorList>
            <person name="Brawley S.H."/>
            <person name="Blouin N.A."/>
            <person name="Ficko-Blean E."/>
            <person name="Wheeler G.L."/>
            <person name="Lohr M."/>
            <person name="Goodson H.V."/>
            <person name="Jenkins J.W."/>
            <person name="Blaby-Haas C.E."/>
            <person name="Helliwell K.E."/>
            <person name="Chan C."/>
            <person name="Marriage T."/>
            <person name="Bhattacharya D."/>
            <person name="Klein A.S."/>
            <person name="Badis Y."/>
            <person name="Brodie J."/>
            <person name="Cao Y."/>
            <person name="Collen J."/>
            <person name="Dittami S.M."/>
            <person name="Gachon C.M."/>
            <person name="Green B.R."/>
            <person name="Karpowicz S."/>
            <person name="Kim J.W."/>
            <person name="Kudahl U."/>
            <person name="Lin S."/>
            <person name="Michel G."/>
            <person name="Mittag M."/>
            <person name="Olson B.J."/>
            <person name="Pangilinan J."/>
            <person name="Peng Y."/>
            <person name="Qiu H."/>
            <person name="Shu S."/>
            <person name="Singer J.T."/>
            <person name="Smith A.G."/>
            <person name="Sprecher B.N."/>
            <person name="Wagner V."/>
            <person name="Wang W."/>
            <person name="Wang Z.-Y."/>
            <person name="Yan J."/>
            <person name="Yarish C."/>
            <person name="Zoeuner-Riek S."/>
            <person name="Zhuang Y."/>
            <person name="Zou Y."/>
            <person name="Lindquist E.A."/>
            <person name="Grimwood J."/>
            <person name="Barry K."/>
            <person name="Rokhsar D.S."/>
            <person name="Schmutz J."/>
            <person name="Stiller J.W."/>
            <person name="Grossman A.R."/>
            <person name="Prochnik S.E."/>
        </authorList>
    </citation>
    <scope>NUCLEOTIDE SEQUENCE [LARGE SCALE GENOMIC DNA]</scope>
    <source>
        <strain evidence="1">4086291</strain>
    </source>
</reference>
<protein>
    <submittedName>
        <fullName evidence="1">Uncharacterized protein</fullName>
    </submittedName>
</protein>
<dbReference type="AlphaFoldDB" id="A0A1X6NRX7"/>
<evidence type="ECO:0000313" key="2">
    <source>
        <dbReference type="Proteomes" id="UP000218209"/>
    </source>
</evidence>